<dbReference type="EMBL" id="JACHNF010000001">
    <property type="protein sequence ID" value="MBB5978453.1"/>
    <property type="molecule type" value="Genomic_DNA"/>
</dbReference>
<dbReference type="NCBIfam" id="NF047509">
    <property type="entry name" value="Rv3131_FMN_oxido"/>
    <property type="match status" value="1"/>
</dbReference>
<evidence type="ECO:0008006" key="4">
    <source>
        <dbReference type="Google" id="ProtNLM"/>
    </source>
</evidence>
<dbReference type="Proteomes" id="UP000558997">
    <property type="component" value="Unassembled WGS sequence"/>
</dbReference>
<accession>A0A841DIQ9</accession>
<organism evidence="2 3">
    <name type="scientific">Kribbella solani</name>
    <dbReference type="NCBI Taxonomy" id="236067"/>
    <lineage>
        <taxon>Bacteria</taxon>
        <taxon>Bacillati</taxon>
        <taxon>Actinomycetota</taxon>
        <taxon>Actinomycetes</taxon>
        <taxon>Propionibacteriales</taxon>
        <taxon>Kribbellaceae</taxon>
        <taxon>Kribbella</taxon>
    </lineage>
</organism>
<evidence type="ECO:0000313" key="2">
    <source>
        <dbReference type="EMBL" id="MBB5978453.1"/>
    </source>
</evidence>
<evidence type="ECO:0000256" key="1">
    <source>
        <dbReference type="SAM" id="MobiDB-lite"/>
    </source>
</evidence>
<dbReference type="RefSeq" id="WP_184832851.1">
    <property type="nucleotide sequence ID" value="NZ_BAAAVN010000004.1"/>
</dbReference>
<dbReference type="PANTHER" id="PTHR23026">
    <property type="entry name" value="NADPH NITROREDUCTASE"/>
    <property type="match status" value="1"/>
</dbReference>
<dbReference type="Gene3D" id="3.40.109.10">
    <property type="entry name" value="NADH Oxidase"/>
    <property type="match status" value="1"/>
</dbReference>
<comment type="caution">
    <text evidence="2">The sequence shown here is derived from an EMBL/GenBank/DDBJ whole genome shotgun (WGS) entry which is preliminary data.</text>
</comment>
<feature type="region of interest" description="Disordered" evidence="1">
    <location>
        <begin position="310"/>
        <end position="334"/>
    </location>
</feature>
<dbReference type="SUPFAM" id="SSF55469">
    <property type="entry name" value="FMN-dependent nitroreductase-like"/>
    <property type="match status" value="2"/>
</dbReference>
<dbReference type="InterPro" id="IPR000415">
    <property type="entry name" value="Nitroreductase-like"/>
</dbReference>
<sequence length="334" mass="36647">MSTTQYLTRDEVGILLTAAAHAPSMHNTQPWKFEIQGPVIDVLRDPERALPVADPGGRMSRIGLGAAAFNLRVAAALLGHETTLALEPDPARPAVALRIFLAGRRVPVPGLSSLYGEITRRHTYRGPLLAVPMPPVLRHELTVAAQAEEAELDWLDGTRRTQLGRIIHDADEREVHDEDRLHERMQWIGGRRDDDGVPAAALGPLPQTPASVRDLAAGFEVPDRGRASFETKAAVAVLSTPAEDSHGWLLAGMALQHLLLTATAHDLTASFLNQALEYTDLRDQVRTLIGRRSWPQLILRCGYPADSAGHTPRRHWNDTLGTRVTPEGSEPWNK</sequence>
<dbReference type="InterPro" id="IPR050627">
    <property type="entry name" value="Nitroreductase/BluB"/>
</dbReference>
<reference evidence="2 3" key="1">
    <citation type="submission" date="2020-08" db="EMBL/GenBank/DDBJ databases">
        <title>Sequencing the genomes of 1000 actinobacteria strains.</title>
        <authorList>
            <person name="Klenk H.-P."/>
        </authorList>
    </citation>
    <scope>NUCLEOTIDE SEQUENCE [LARGE SCALE GENOMIC DNA]</scope>
    <source>
        <strain evidence="2 3">DSM 17294</strain>
    </source>
</reference>
<evidence type="ECO:0000313" key="3">
    <source>
        <dbReference type="Proteomes" id="UP000558997"/>
    </source>
</evidence>
<protein>
    <recommendedName>
        <fullName evidence="4">Nitroreductase</fullName>
    </recommendedName>
</protein>
<gene>
    <name evidence="2" type="ORF">HDA44_001794</name>
</gene>
<keyword evidence="3" id="KW-1185">Reference proteome</keyword>
<dbReference type="GO" id="GO:0016491">
    <property type="term" value="F:oxidoreductase activity"/>
    <property type="evidence" value="ECO:0007669"/>
    <property type="project" value="InterPro"/>
</dbReference>
<dbReference type="AlphaFoldDB" id="A0A841DIQ9"/>
<dbReference type="PANTHER" id="PTHR23026:SF123">
    <property type="entry name" value="NAD(P)H NITROREDUCTASE RV3131-RELATED"/>
    <property type="match status" value="1"/>
</dbReference>
<proteinExistence type="predicted"/>
<name>A0A841DIQ9_9ACTN</name>